<dbReference type="InterPro" id="IPR046335">
    <property type="entry name" value="LacI/GalR-like_sensor"/>
</dbReference>
<sequence length="80" mass="8548">MGELARRGVRVPDDVSVIGFDGLDLGARSNPRLTTIRQPIDAMGEIALQLASRLIAGDPAEHIVLEPSLLVRDSTRAVTS</sequence>
<keyword evidence="6" id="KW-1185">Reference proteome</keyword>
<dbReference type="InterPro" id="IPR028082">
    <property type="entry name" value="Peripla_BP_I"/>
</dbReference>
<dbReference type="PANTHER" id="PTHR30146">
    <property type="entry name" value="LACI-RELATED TRANSCRIPTIONAL REPRESSOR"/>
    <property type="match status" value="1"/>
</dbReference>
<dbReference type="SUPFAM" id="SSF53822">
    <property type="entry name" value="Periplasmic binding protein-like I"/>
    <property type="match status" value="1"/>
</dbReference>
<comment type="caution">
    <text evidence="5">The sequence shown here is derived from an EMBL/GenBank/DDBJ whole genome shotgun (WGS) entry which is preliminary data.</text>
</comment>
<protein>
    <recommendedName>
        <fullName evidence="4">Transcriptional regulator LacI/GalR-like sensor domain-containing protein</fullName>
    </recommendedName>
</protein>
<evidence type="ECO:0000256" key="2">
    <source>
        <dbReference type="ARBA" id="ARBA00023125"/>
    </source>
</evidence>
<dbReference type="Pfam" id="PF13377">
    <property type="entry name" value="Peripla_BP_3"/>
    <property type="match status" value="1"/>
</dbReference>
<accession>A0ABQ6HWN5</accession>
<feature type="domain" description="Transcriptional regulator LacI/GalR-like sensor" evidence="4">
    <location>
        <begin position="3"/>
        <end position="75"/>
    </location>
</feature>
<proteinExistence type="predicted"/>
<reference evidence="6" key="1">
    <citation type="journal article" date="2019" name="Int. J. Syst. Evol. Microbiol.">
        <title>The Global Catalogue of Microorganisms (GCM) 10K type strain sequencing project: providing services to taxonomists for standard genome sequencing and annotation.</title>
        <authorList>
            <consortium name="The Broad Institute Genomics Platform"/>
            <consortium name="The Broad Institute Genome Sequencing Center for Infectious Disease"/>
            <person name="Wu L."/>
            <person name="Ma J."/>
        </authorList>
    </citation>
    <scope>NUCLEOTIDE SEQUENCE [LARGE SCALE GENOMIC DNA]</scope>
    <source>
        <strain evidence="6">NBRC 106348</strain>
    </source>
</reference>
<keyword evidence="3" id="KW-0804">Transcription</keyword>
<name>A0ABQ6HWN5_9MICO</name>
<keyword evidence="1" id="KW-0805">Transcription regulation</keyword>
<evidence type="ECO:0000256" key="3">
    <source>
        <dbReference type="ARBA" id="ARBA00023163"/>
    </source>
</evidence>
<dbReference type="Proteomes" id="UP001157091">
    <property type="component" value="Unassembled WGS sequence"/>
</dbReference>
<evidence type="ECO:0000256" key="1">
    <source>
        <dbReference type="ARBA" id="ARBA00023015"/>
    </source>
</evidence>
<evidence type="ECO:0000313" key="5">
    <source>
        <dbReference type="EMBL" id="GMA22552.1"/>
    </source>
</evidence>
<keyword evidence="2" id="KW-0238">DNA-binding</keyword>
<organism evidence="5 6">
    <name type="scientific">Luteimicrobium album</name>
    <dbReference type="NCBI Taxonomy" id="1054550"/>
    <lineage>
        <taxon>Bacteria</taxon>
        <taxon>Bacillati</taxon>
        <taxon>Actinomycetota</taxon>
        <taxon>Actinomycetes</taxon>
        <taxon>Micrococcales</taxon>
        <taxon>Luteimicrobium</taxon>
    </lineage>
</organism>
<dbReference type="EMBL" id="BSUK01000001">
    <property type="protein sequence ID" value="GMA22552.1"/>
    <property type="molecule type" value="Genomic_DNA"/>
</dbReference>
<evidence type="ECO:0000259" key="4">
    <source>
        <dbReference type="Pfam" id="PF13377"/>
    </source>
</evidence>
<dbReference type="Gene3D" id="3.40.50.2300">
    <property type="match status" value="2"/>
</dbReference>
<evidence type="ECO:0000313" key="6">
    <source>
        <dbReference type="Proteomes" id="UP001157091"/>
    </source>
</evidence>
<dbReference type="PANTHER" id="PTHR30146:SF109">
    <property type="entry name" value="HTH-TYPE TRANSCRIPTIONAL REGULATOR GALS"/>
    <property type="match status" value="1"/>
</dbReference>
<gene>
    <name evidence="5" type="ORF">GCM10025864_03110</name>
</gene>